<evidence type="ECO:0000313" key="3">
    <source>
        <dbReference type="Proteomes" id="UP001058271"/>
    </source>
</evidence>
<evidence type="ECO:0000256" key="1">
    <source>
        <dbReference type="SAM" id="Phobius"/>
    </source>
</evidence>
<proteinExistence type="predicted"/>
<evidence type="ECO:0000313" key="2">
    <source>
        <dbReference type="EMBL" id="UWZ33884.1"/>
    </source>
</evidence>
<name>A0ABY5Z071_9ACTN</name>
<keyword evidence="1" id="KW-0472">Membrane</keyword>
<keyword evidence="3" id="KW-1185">Reference proteome</keyword>
<accession>A0ABY5Z071</accession>
<protein>
    <submittedName>
        <fullName evidence="2">DUF4184 family protein</fullName>
    </submittedName>
</protein>
<dbReference type="InterPro" id="IPR025238">
    <property type="entry name" value="DUF4184"/>
</dbReference>
<dbReference type="Pfam" id="PF13803">
    <property type="entry name" value="DUF4184"/>
    <property type="match status" value="1"/>
</dbReference>
<keyword evidence="1" id="KW-0812">Transmembrane</keyword>
<sequence>MPATFPSHAAAVLPLKLWRPDRFDGVALVIGAAAPDLPYALGDCRPPYTYGHTWWGVLASVPATMVAARLVRRAAPAVAAHLPGLGPLAARDYGALGGVRHPWWITAGSALLGAASHVAWDHVTHASVPGTRVGLPGLAREALPGVPMWLPLHLASSAAGAVGWLALSARLGHRRRIAAWHGSAPAVPRRPVLFWGTAAATGAAGTAAAVLAPATRERIVPFLPPVPRPAVLSARMLGVAAASLLVAAAAHRVSSRSRRRGRRPTAF</sequence>
<dbReference type="RefSeq" id="WP_260723164.1">
    <property type="nucleotide sequence ID" value="NZ_BAAABS010000009.1"/>
</dbReference>
<gene>
    <name evidence="2" type="ORF">Drose_21700</name>
</gene>
<dbReference type="EMBL" id="CP073721">
    <property type="protein sequence ID" value="UWZ33884.1"/>
    <property type="molecule type" value="Genomic_DNA"/>
</dbReference>
<organism evidence="2 3">
    <name type="scientific">Dactylosporangium roseum</name>
    <dbReference type="NCBI Taxonomy" id="47989"/>
    <lineage>
        <taxon>Bacteria</taxon>
        <taxon>Bacillati</taxon>
        <taxon>Actinomycetota</taxon>
        <taxon>Actinomycetes</taxon>
        <taxon>Micromonosporales</taxon>
        <taxon>Micromonosporaceae</taxon>
        <taxon>Dactylosporangium</taxon>
    </lineage>
</organism>
<keyword evidence="1" id="KW-1133">Transmembrane helix</keyword>
<feature type="transmembrane region" description="Helical" evidence="1">
    <location>
        <begin position="192"/>
        <end position="212"/>
    </location>
</feature>
<feature type="transmembrane region" description="Helical" evidence="1">
    <location>
        <begin position="148"/>
        <end position="171"/>
    </location>
</feature>
<feature type="transmembrane region" description="Helical" evidence="1">
    <location>
        <begin position="232"/>
        <end position="253"/>
    </location>
</feature>
<dbReference type="Proteomes" id="UP001058271">
    <property type="component" value="Chromosome"/>
</dbReference>
<reference evidence="2" key="1">
    <citation type="submission" date="2021-04" db="EMBL/GenBank/DDBJ databases">
        <title>Biosynthetic gene clusters of Dactylosporangioum roseum.</title>
        <authorList>
            <person name="Hartkoorn R.C."/>
            <person name="Beaudoing E."/>
            <person name="Hot D."/>
            <person name="Moureu S."/>
        </authorList>
    </citation>
    <scope>NUCLEOTIDE SEQUENCE</scope>
    <source>
        <strain evidence="2">NRRL B-16295</strain>
    </source>
</reference>